<feature type="compositionally biased region" description="Basic and acidic residues" evidence="1">
    <location>
        <begin position="47"/>
        <end position="59"/>
    </location>
</feature>
<protein>
    <submittedName>
        <fullName evidence="2">Uncharacterized protein</fullName>
    </submittedName>
</protein>
<dbReference type="EMBL" id="CP001955">
    <property type="protein sequence ID" value="ADE01674.1"/>
    <property type="molecule type" value="Genomic_DNA"/>
</dbReference>
<dbReference type="KEGG" id="hvo:HVO_A0319"/>
<dbReference type="AlphaFoldDB" id="D4GQZ6"/>
<geneLocation type="plasmid" evidence="2 3">
    <name>pHV4</name>
</geneLocation>
<feature type="region of interest" description="Disordered" evidence="1">
    <location>
        <begin position="1"/>
        <end position="22"/>
    </location>
</feature>
<dbReference type="Proteomes" id="UP000008243">
    <property type="component" value="Plasmid pHV4"/>
</dbReference>
<evidence type="ECO:0000313" key="2">
    <source>
        <dbReference type="EMBL" id="ADE01674.1"/>
    </source>
</evidence>
<proteinExistence type="predicted"/>
<reference evidence="2 3" key="1">
    <citation type="journal article" date="2010" name="PLoS ONE">
        <title>The complete genome sequence of Haloferax volcanii DS2, a model archaeon.</title>
        <authorList>
            <person name="Hartman A.L."/>
            <person name="Norais C."/>
            <person name="Badger J.H."/>
            <person name="Delmas S."/>
            <person name="Haldenby S."/>
            <person name="Madupu R."/>
            <person name="Robinson J."/>
            <person name="Khouri H."/>
            <person name="Ren Q."/>
            <person name="Lowe T.M."/>
            <person name="Maupin-Furlow J."/>
            <person name="Pohlschroder M."/>
            <person name="Daniels C."/>
            <person name="Pfeiffer F."/>
            <person name="Allers T."/>
            <person name="Eisen J.A."/>
        </authorList>
    </citation>
    <scope>NUCLEOTIDE SEQUENCE [LARGE SCALE GENOMIC DNA]</scope>
    <source>
        <strain evidence="3">ATCC 29605 / DSM 3757 / JCM 8879 / NBRC 14742 / NCIMB 2012 / VKM B-1768 / DS2</strain>
    </source>
</reference>
<sequence length="59" mass="6813">MNDEPPLLTAVSSHRRTETTPSREMFPVCRTTSGRYHLSMDTTTPQFRDDGTIERNSKR</sequence>
<gene>
    <name evidence="2" type="ordered locus">HVO_A0319</name>
</gene>
<keyword evidence="3" id="KW-1185">Reference proteome</keyword>
<dbReference type="EnsemblBacteria" id="ADE01674">
    <property type="protein sequence ID" value="ADE01674"/>
    <property type="gene ID" value="HVO_A0319"/>
</dbReference>
<keyword evidence="2" id="KW-0614">Plasmid</keyword>
<feature type="region of interest" description="Disordered" evidence="1">
    <location>
        <begin position="38"/>
        <end position="59"/>
    </location>
</feature>
<accession>D4GQZ6</accession>
<evidence type="ECO:0000256" key="1">
    <source>
        <dbReference type="SAM" id="MobiDB-lite"/>
    </source>
</evidence>
<organism evidence="2 3">
    <name type="scientific">Haloferax volcanii (strain ATCC 29605 / DSM 3757 / JCM 8879 / NBRC 14742 / NCIMB 2012 / VKM B-1768 / DS2)</name>
    <name type="common">Halobacterium volcanii</name>
    <dbReference type="NCBI Taxonomy" id="309800"/>
    <lineage>
        <taxon>Archaea</taxon>
        <taxon>Methanobacteriati</taxon>
        <taxon>Methanobacteriota</taxon>
        <taxon>Stenosarchaea group</taxon>
        <taxon>Halobacteria</taxon>
        <taxon>Halobacteriales</taxon>
        <taxon>Haloferacaceae</taxon>
        <taxon>Haloferax</taxon>
    </lineage>
</organism>
<evidence type="ECO:0000313" key="3">
    <source>
        <dbReference type="Proteomes" id="UP000008243"/>
    </source>
</evidence>
<dbReference type="HOGENOM" id="CLU_2949235_0_0_2"/>
<name>D4GQZ6_HALVD</name>